<comment type="similarity">
    <text evidence="1">Belongs to the xylose isomerase family.</text>
</comment>
<dbReference type="EMBL" id="JAGKQM010000012">
    <property type="protein sequence ID" value="KAH0896499.1"/>
    <property type="molecule type" value="Genomic_DNA"/>
</dbReference>
<evidence type="ECO:0000256" key="6">
    <source>
        <dbReference type="ARBA" id="ARBA00023277"/>
    </source>
</evidence>
<comment type="catalytic activity">
    <reaction evidence="7">
        <text>alpha-D-xylose = alpha-D-xylulofuranose</text>
        <dbReference type="Rhea" id="RHEA:22816"/>
        <dbReference type="ChEBI" id="CHEBI:28518"/>
        <dbReference type="ChEBI" id="CHEBI:188998"/>
        <dbReference type="EC" id="5.3.1.5"/>
    </reaction>
</comment>
<dbReference type="PROSITE" id="PS51415">
    <property type="entry name" value="XYLOSE_ISOMERASE"/>
    <property type="match status" value="2"/>
</dbReference>
<proteinExistence type="inferred from homology"/>
<dbReference type="InterPro" id="IPR001998">
    <property type="entry name" value="Xylose_isomerase"/>
</dbReference>
<evidence type="ECO:0000313" key="9">
    <source>
        <dbReference type="EMBL" id="KAH0896499.1"/>
    </source>
</evidence>
<evidence type="ECO:0000256" key="7">
    <source>
        <dbReference type="ARBA" id="ARBA00033659"/>
    </source>
</evidence>
<comment type="caution">
    <text evidence="9">The sequence shown here is derived from an EMBL/GenBank/DDBJ whole genome shotgun (WGS) entry which is preliminary data.</text>
</comment>
<name>A0ABQ8AVD6_BRANA</name>
<dbReference type="Proteomes" id="UP000824890">
    <property type="component" value="Unassembled WGS sequence"/>
</dbReference>
<dbReference type="Gene3D" id="3.20.20.150">
    <property type="entry name" value="Divalent-metal-dependent TIM barrel enzymes"/>
    <property type="match status" value="2"/>
</dbReference>
<sequence length="324" mass="36777">LRVLFVWLNTMKKVKIFMIFLCFNAASFLVSADPQTCPADSGGKCSGPDDWEGEFFPEIPHIKYEGPKSSNPLTYKWYNAEEEILGKKMKVKVSIFNHVTGLDSVLRFGIHYVWTGGDPFGAATKYWPWEDGTNSVSMAKRRMRANFEFLKKLGFITFSESVTYSLQKSNKNLGEVIELAKELQKETKIRPLWGTVQLFLHPRYMHEEQRAPFWLNRIIRLSGHTCHHELETARINGLLGNIDANTGDAQTGWDTDQFLTDVGEATMFMMSVLRNDGIAPGGFNLDAKLRRESTDVEDLFIAHISGMDTLARGLRNAVKLLEVN</sequence>
<protein>
    <recommendedName>
        <fullName evidence="2">xylose isomerase</fullName>
        <ecNumber evidence="2">5.3.1.5</ecNumber>
    </recommendedName>
</protein>
<evidence type="ECO:0000256" key="5">
    <source>
        <dbReference type="ARBA" id="ARBA00023235"/>
    </source>
</evidence>
<feature type="signal peptide" evidence="8">
    <location>
        <begin position="1"/>
        <end position="32"/>
    </location>
</feature>
<dbReference type="PANTHER" id="PTHR48408">
    <property type="match status" value="1"/>
</dbReference>
<keyword evidence="10" id="KW-1185">Reference proteome</keyword>
<keyword evidence="4" id="KW-0479">Metal-binding</keyword>
<evidence type="ECO:0000256" key="1">
    <source>
        <dbReference type="ARBA" id="ARBA00005765"/>
    </source>
</evidence>
<feature type="chain" id="PRO_5045788763" description="xylose isomerase" evidence="8">
    <location>
        <begin position="33"/>
        <end position="324"/>
    </location>
</feature>
<evidence type="ECO:0000313" key="10">
    <source>
        <dbReference type="Proteomes" id="UP000824890"/>
    </source>
</evidence>
<evidence type="ECO:0000256" key="8">
    <source>
        <dbReference type="SAM" id="SignalP"/>
    </source>
</evidence>
<dbReference type="EC" id="5.3.1.5" evidence="2"/>
<keyword evidence="8" id="KW-0732">Signal</keyword>
<keyword evidence="5" id="KW-0413">Isomerase</keyword>
<evidence type="ECO:0000256" key="3">
    <source>
        <dbReference type="ARBA" id="ARBA00022629"/>
    </source>
</evidence>
<gene>
    <name evidence="9" type="ORF">HID58_046067</name>
</gene>
<evidence type="ECO:0000256" key="2">
    <source>
        <dbReference type="ARBA" id="ARBA00011958"/>
    </source>
</evidence>
<keyword evidence="3" id="KW-0859">Xylose metabolism</keyword>
<accession>A0ABQ8AVD6</accession>
<evidence type="ECO:0000256" key="4">
    <source>
        <dbReference type="ARBA" id="ARBA00022723"/>
    </source>
</evidence>
<keyword evidence="6" id="KW-0119">Carbohydrate metabolism</keyword>
<organism evidence="9 10">
    <name type="scientific">Brassica napus</name>
    <name type="common">Rape</name>
    <dbReference type="NCBI Taxonomy" id="3708"/>
    <lineage>
        <taxon>Eukaryota</taxon>
        <taxon>Viridiplantae</taxon>
        <taxon>Streptophyta</taxon>
        <taxon>Embryophyta</taxon>
        <taxon>Tracheophyta</taxon>
        <taxon>Spermatophyta</taxon>
        <taxon>Magnoliopsida</taxon>
        <taxon>eudicotyledons</taxon>
        <taxon>Gunneridae</taxon>
        <taxon>Pentapetalae</taxon>
        <taxon>rosids</taxon>
        <taxon>malvids</taxon>
        <taxon>Brassicales</taxon>
        <taxon>Brassicaceae</taxon>
        <taxon>Brassiceae</taxon>
        <taxon>Brassica</taxon>
    </lineage>
</organism>
<feature type="non-terminal residue" evidence="9">
    <location>
        <position position="1"/>
    </location>
</feature>
<dbReference type="SUPFAM" id="SSF51658">
    <property type="entry name" value="Xylose isomerase-like"/>
    <property type="match status" value="2"/>
</dbReference>
<reference evidence="9 10" key="1">
    <citation type="submission" date="2021-05" db="EMBL/GenBank/DDBJ databases">
        <title>Genome Assembly of Synthetic Allotetraploid Brassica napus Reveals Homoeologous Exchanges between Subgenomes.</title>
        <authorList>
            <person name="Davis J.T."/>
        </authorList>
    </citation>
    <scope>NUCLEOTIDE SEQUENCE [LARGE SCALE GENOMIC DNA]</scope>
    <source>
        <strain evidence="10">cv. Da-Ae</strain>
        <tissue evidence="9">Seedling</tissue>
    </source>
</reference>
<dbReference type="PANTHER" id="PTHR48408:SF1">
    <property type="entry name" value="XYLOSE ISOMERASE"/>
    <property type="match status" value="1"/>
</dbReference>
<dbReference type="InterPro" id="IPR036237">
    <property type="entry name" value="Xyl_isomerase-like_sf"/>
</dbReference>